<evidence type="ECO:0000313" key="4">
    <source>
        <dbReference type="EMBL" id="PWG64890.1"/>
    </source>
</evidence>
<accession>A0A2U2N6Z0</accession>
<comment type="caution">
    <text evidence="4">The sequence shown here is derived from an EMBL/GenBank/DDBJ whole genome shotgun (WGS) entry which is preliminary data.</text>
</comment>
<dbReference type="RefSeq" id="WP_109676342.1">
    <property type="nucleotide sequence ID" value="NZ_CP086615.1"/>
</dbReference>
<comment type="similarity">
    <text evidence="1 2">Belongs to the small heat shock protein (HSP20) family.</text>
</comment>
<gene>
    <name evidence="4" type="ORF">DEM34_03585</name>
</gene>
<dbReference type="InterPro" id="IPR031107">
    <property type="entry name" value="Small_HSP"/>
</dbReference>
<dbReference type="PANTHER" id="PTHR11527">
    <property type="entry name" value="HEAT-SHOCK PROTEIN 20 FAMILY MEMBER"/>
    <property type="match status" value="1"/>
</dbReference>
<dbReference type="Pfam" id="PF00011">
    <property type="entry name" value="HSP20"/>
    <property type="match status" value="1"/>
</dbReference>
<dbReference type="InterPro" id="IPR008978">
    <property type="entry name" value="HSP20-like_chaperone"/>
</dbReference>
<dbReference type="SUPFAM" id="SSF49764">
    <property type="entry name" value="HSP20-like chaperones"/>
    <property type="match status" value="1"/>
</dbReference>
<feature type="domain" description="SHSP" evidence="3">
    <location>
        <begin position="34"/>
        <end position="145"/>
    </location>
</feature>
<dbReference type="AlphaFoldDB" id="A0A2U2N6Z0"/>
<keyword evidence="5" id="KW-1185">Reference proteome</keyword>
<sequence length="145" mass="16219">MAMRRYEPWGLLNELSQELSRMYEGQGQPDASSAATSDWVPAVDIRELQDRYVIDADLPGVAPDDIDIHMEEGMLTIRGTRKTEASSEEGGARRVERAVGSFFRRFSLPDTADAENISARSENGVLQISIPKQEKVKPRRIQVQG</sequence>
<evidence type="ECO:0000256" key="1">
    <source>
        <dbReference type="PROSITE-ProRule" id="PRU00285"/>
    </source>
</evidence>
<dbReference type="CDD" id="cd06464">
    <property type="entry name" value="ACD_sHsps-like"/>
    <property type="match status" value="1"/>
</dbReference>
<name>A0A2U2N6Z0_9GAMM</name>
<protein>
    <submittedName>
        <fullName evidence="4">Heat-shock protein Hsp20</fullName>
    </submittedName>
</protein>
<organism evidence="4 5">
    <name type="scientific">Sediminicurvatus halobius</name>
    <dbReference type="NCBI Taxonomy" id="2182432"/>
    <lineage>
        <taxon>Bacteria</taxon>
        <taxon>Pseudomonadati</taxon>
        <taxon>Pseudomonadota</taxon>
        <taxon>Gammaproteobacteria</taxon>
        <taxon>Chromatiales</taxon>
        <taxon>Ectothiorhodospiraceae</taxon>
        <taxon>Sediminicurvatus</taxon>
    </lineage>
</organism>
<evidence type="ECO:0000259" key="3">
    <source>
        <dbReference type="PROSITE" id="PS01031"/>
    </source>
</evidence>
<evidence type="ECO:0000313" key="5">
    <source>
        <dbReference type="Proteomes" id="UP000245474"/>
    </source>
</evidence>
<proteinExistence type="inferred from homology"/>
<dbReference type="InterPro" id="IPR002068">
    <property type="entry name" value="A-crystallin/Hsp20_dom"/>
</dbReference>
<reference evidence="4 5" key="1">
    <citation type="submission" date="2018-05" db="EMBL/GenBank/DDBJ databases">
        <title>Spiribacter halobius sp. nov., a moderately halophilic bacterium isolated from marine solar saltern.</title>
        <authorList>
            <person name="Zheng W.-S."/>
            <person name="Lu D.-C."/>
            <person name="Du Z.-J."/>
        </authorList>
    </citation>
    <scope>NUCLEOTIDE SEQUENCE [LARGE SCALE GENOMIC DNA]</scope>
    <source>
        <strain evidence="4 5">E85</strain>
    </source>
</reference>
<dbReference type="EMBL" id="QFFI01000004">
    <property type="protein sequence ID" value="PWG64890.1"/>
    <property type="molecule type" value="Genomic_DNA"/>
</dbReference>
<dbReference type="PROSITE" id="PS01031">
    <property type="entry name" value="SHSP"/>
    <property type="match status" value="1"/>
</dbReference>
<dbReference type="Gene3D" id="2.60.40.790">
    <property type="match status" value="1"/>
</dbReference>
<evidence type="ECO:0000256" key="2">
    <source>
        <dbReference type="RuleBase" id="RU003616"/>
    </source>
</evidence>
<dbReference type="OrthoDB" id="9792695at2"/>
<dbReference type="Proteomes" id="UP000245474">
    <property type="component" value="Unassembled WGS sequence"/>
</dbReference>